<dbReference type="RefSeq" id="WP_118108537.1">
    <property type="nucleotide sequence ID" value="NZ_JABWDG010000056.1"/>
</dbReference>
<dbReference type="PANTHER" id="PTHR11138:SF5">
    <property type="entry name" value="METHIONYL-TRNA FORMYLTRANSFERASE, MITOCHONDRIAL"/>
    <property type="match status" value="1"/>
</dbReference>
<dbReference type="Pfam" id="PF00551">
    <property type="entry name" value="Formyl_trans_N"/>
    <property type="match status" value="1"/>
</dbReference>
<reference evidence="2 3" key="1">
    <citation type="submission" date="2018-08" db="EMBL/GenBank/DDBJ databases">
        <title>A genome reference for cultivated species of the human gut microbiota.</title>
        <authorList>
            <person name="Zou Y."/>
            <person name="Xue W."/>
            <person name="Luo G."/>
        </authorList>
    </citation>
    <scope>NUCLEOTIDE SEQUENCE [LARGE SCALE GENOMIC DNA]</scope>
    <source>
        <strain evidence="2 3">AF14-6AC</strain>
    </source>
</reference>
<dbReference type="InterPro" id="IPR002376">
    <property type="entry name" value="Formyl_transf_N"/>
</dbReference>
<name>A0A412W616_9BACT</name>
<dbReference type="GO" id="GO:0004479">
    <property type="term" value="F:methionyl-tRNA formyltransferase activity"/>
    <property type="evidence" value="ECO:0007669"/>
    <property type="project" value="TreeGrafter"/>
</dbReference>
<organism evidence="2 3">
    <name type="scientific">Odoribacter splanchnicus</name>
    <dbReference type="NCBI Taxonomy" id="28118"/>
    <lineage>
        <taxon>Bacteria</taxon>
        <taxon>Pseudomonadati</taxon>
        <taxon>Bacteroidota</taxon>
        <taxon>Bacteroidia</taxon>
        <taxon>Bacteroidales</taxon>
        <taxon>Odoribacteraceae</taxon>
        <taxon>Odoribacter</taxon>
    </lineage>
</organism>
<evidence type="ECO:0000313" key="2">
    <source>
        <dbReference type="EMBL" id="RGV19358.1"/>
    </source>
</evidence>
<sequence length="287" mass="33400">MLSKALKIVFWGEDSFSDIVLNSLLEAGYHVCAVITPFYDNLIYKRLEMTCKKKKVFFLRCKDVNGAEVCEYVKLLVPDLCIVAHFEKLISPELLTIPSLGFINLHPSLLPYYRGMAPQHWPIINGDEESGITVHFIDEGVDTGDIILQKHIPLHSDTYVSDLQNEWRKLYRTVILEAIENILNGARFFRQKHLAGSYYGKLKRRYCHIDEKGECLQAYRLIRGVSMPYCGADYNGMIIWRAHPLMQESEILMRHYPELGMYWNTNRGHLLRFYDGILCIDKFNQEI</sequence>
<dbReference type="PANTHER" id="PTHR11138">
    <property type="entry name" value="METHIONYL-TRNA FORMYLTRANSFERASE"/>
    <property type="match status" value="1"/>
</dbReference>
<feature type="domain" description="Formyl transferase N-terminal" evidence="1">
    <location>
        <begin position="55"/>
        <end position="179"/>
    </location>
</feature>
<proteinExistence type="predicted"/>
<dbReference type="AlphaFoldDB" id="A0A412W616"/>
<evidence type="ECO:0000313" key="3">
    <source>
        <dbReference type="Proteomes" id="UP000283426"/>
    </source>
</evidence>
<comment type="caution">
    <text evidence="2">The sequence shown here is derived from an EMBL/GenBank/DDBJ whole genome shotgun (WGS) entry which is preliminary data.</text>
</comment>
<gene>
    <name evidence="2" type="ORF">DWW24_18540</name>
</gene>
<dbReference type="InterPro" id="IPR036477">
    <property type="entry name" value="Formyl_transf_N_sf"/>
</dbReference>
<dbReference type="SUPFAM" id="SSF53328">
    <property type="entry name" value="Formyltransferase"/>
    <property type="match status" value="1"/>
</dbReference>
<accession>A0A412W616</accession>
<dbReference type="Proteomes" id="UP000283426">
    <property type="component" value="Unassembled WGS sequence"/>
</dbReference>
<evidence type="ECO:0000259" key="1">
    <source>
        <dbReference type="Pfam" id="PF00551"/>
    </source>
</evidence>
<dbReference type="Gene3D" id="3.40.50.12230">
    <property type="match status" value="1"/>
</dbReference>
<dbReference type="GO" id="GO:0005829">
    <property type="term" value="C:cytosol"/>
    <property type="evidence" value="ECO:0007669"/>
    <property type="project" value="TreeGrafter"/>
</dbReference>
<protein>
    <recommendedName>
        <fullName evidence="1">Formyl transferase N-terminal domain-containing protein</fullName>
    </recommendedName>
</protein>
<dbReference type="EMBL" id="QRYW01000051">
    <property type="protein sequence ID" value="RGV19358.1"/>
    <property type="molecule type" value="Genomic_DNA"/>
</dbReference>